<sequence>MIKAVVFDMDGTLFDTERLAIAGWEHVGRVTGYPIHADLVMKLLGRNIKNCHLVFQEALGADFDFYRYRKLKTAYIEDYIATHGMPVLKGARELLAYLKERGYPLALATSTDRATTLYNLKNAGFTDYFSGIVCGDMVENSKPAPDIYLAACASIQMDPGDCIALEDSPAGVTSAYRAGLHPVMIPDLQQPDETVQSMLYARLDSLDQAIALLEKDRAAGK</sequence>
<dbReference type="Pfam" id="PF13419">
    <property type="entry name" value="HAD_2"/>
    <property type="match status" value="1"/>
</dbReference>
<dbReference type="Gene3D" id="1.10.150.240">
    <property type="entry name" value="Putative phosphatase, domain 2"/>
    <property type="match status" value="1"/>
</dbReference>
<dbReference type="InterPro" id="IPR041492">
    <property type="entry name" value="HAD_2"/>
</dbReference>
<dbReference type="PRINTS" id="PR00413">
    <property type="entry name" value="HADHALOGNASE"/>
</dbReference>
<dbReference type="Proteomes" id="UP000617951">
    <property type="component" value="Unassembled WGS sequence"/>
</dbReference>
<reference evidence="1" key="1">
    <citation type="submission" date="2020-08" db="EMBL/GenBank/DDBJ databases">
        <title>Genome public.</title>
        <authorList>
            <person name="Liu C."/>
            <person name="Sun Q."/>
        </authorList>
    </citation>
    <scope>NUCLEOTIDE SEQUENCE</scope>
    <source>
        <strain evidence="1">NSJ-63</strain>
    </source>
</reference>
<organism evidence="1 2">
    <name type="scientific">Guopingia tenuis</name>
    <dbReference type="NCBI Taxonomy" id="2763656"/>
    <lineage>
        <taxon>Bacteria</taxon>
        <taxon>Bacillati</taxon>
        <taxon>Bacillota</taxon>
        <taxon>Clostridia</taxon>
        <taxon>Christensenellales</taxon>
        <taxon>Christensenellaceae</taxon>
        <taxon>Guopingia</taxon>
    </lineage>
</organism>
<dbReference type="EMBL" id="JACRSS010000003">
    <property type="protein sequence ID" value="MBC8538650.1"/>
    <property type="molecule type" value="Genomic_DNA"/>
</dbReference>
<dbReference type="SFLD" id="SFLDG01129">
    <property type="entry name" value="C1.5:_HAD__Beta-PGM__Phosphata"/>
    <property type="match status" value="1"/>
</dbReference>
<dbReference type="AlphaFoldDB" id="A0A926DK95"/>
<protein>
    <submittedName>
        <fullName evidence="1">HAD family phosphatase</fullName>
    </submittedName>
</protein>
<comment type="caution">
    <text evidence="1">The sequence shown here is derived from an EMBL/GenBank/DDBJ whole genome shotgun (WGS) entry which is preliminary data.</text>
</comment>
<dbReference type="SFLD" id="SFLDG01135">
    <property type="entry name" value="C1.5.6:_HAD__Beta-PGM__Phospha"/>
    <property type="match status" value="1"/>
</dbReference>
<gene>
    <name evidence="1" type="ORF">H8693_06845</name>
</gene>
<dbReference type="RefSeq" id="WP_249280372.1">
    <property type="nucleotide sequence ID" value="NZ_JACRSS010000003.1"/>
</dbReference>
<name>A0A926DK95_9FIRM</name>
<evidence type="ECO:0000313" key="1">
    <source>
        <dbReference type="EMBL" id="MBC8538650.1"/>
    </source>
</evidence>
<dbReference type="InterPro" id="IPR036412">
    <property type="entry name" value="HAD-like_sf"/>
</dbReference>
<dbReference type="InterPro" id="IPR006439">
    <property type="entry name" value="HAD-SF_hydro_IA"/>
</dbReference>
<dbReference type="NCBIfam" id="TIGR01509">
    <property type="entry name" value="HAD-SF-IA-v3"/>
    <property type="match status" value="1"/>
</dbReference>
<proteinExistence type="predicted"/>
<evidence type="ECO:0000313" key="2">
    <source>
        <dbReference type="Proteomes" id="UP000617951"/>
    </source>
</evidence>
<dbReference type="PANTHER" id="PTHR18901">
    <property type="entry name" value="2-DEOXYGLUCOSE-6-PHOSPHATE PHOSPHATASE 2"/>
    <property type="match status" value="1"/>
</dbReference>
<dbReference type="InterPro" id="IPR023198">
    <property type="entry name" value="PGP-like_dom2"/>
</dbReference>
<dbReference type="Gene3D" id="3.40.50.1000">
    <property type="entry name" value="HAD superfamily/HAD-like"/>
    <property type="match status" value="1"/>
</dbReference>
<dbReference type="InterPro" id="IPR023214">
    <property type="entry name" value="HAD_sf"/>
</dbReference>
<keyword evidence="2" id="KW-1185">Reference proteome</keyword>
<dbReference type="SUPFAM" id="SSF56784">
    <property type="entry name" value="HAD-like"/>
    <property type="match status" value="1"/>
</dbReference>
<accession>A0A926DK95</accession>
<dbReference type="SFLD" id="SFLDS00003">
    <property type="entry name" value="Haloacid_Dehalogenase"/>
    <property type="match status" value="1"/>
</dbReference>
<dbReference type="PANTHER" id="PTHR18901:SF38">
    <property type="entry name" value="PSEUDOURIDINE-5'-PHOSPHATASE"/>
    <property type="match status" value="1"/>
</dbReference>